<evidence type="ECO:0000256" key="2">
    <source>
        <dbReference type="ARBA" id="ARBA00022475"/>
    </source>
</evidence>
<dbReference type="Pfam" id="PF00521">
    <property type="entry name" value="DNA_topoisoIV"/>
    <property type="match status" value="1"/>
</dbReference>
<dbReference type="PANTHER" id="PTHR43493:SF9">
    <property type="entry name" value="DNA TOPOISOMERASE 4 SUBUNIT A"/>
    <property type="match status" value="1"/>
</dbReference>
<comment type="subcellular location">
    <subcellularLocation>
        <location evidence="7">Cell membrane</location>
        <topology evidence="7">Peripheral membrane protein</topology>
    </subcellularLocation>
</comment>
<feature type="site" description="Interaction with DNA" evidence="7">
    <location>
        <position position="95"/>
    </location>
</feature>
<dbReference type="InterPro" id="IPR013758">
    <property type="entry name" value="Topo_IIA_A/C_ab"/>
</dbReference>
<feature type="domain" description="Topo IIA-type catalytic" evidence="11">
    <location>
        <begin position="32"/>
        <end position="496"/>
    </location>
</feature>
<dbReference type="EC" id="5.6.2.2" evidence="7"/>
<dbReference type="InterPro" id="IPR013760">
    <property type="entry name" value="Topo_IIA-like_dom_sf"/>
</dbReference>
<feature type="region of interest" description="Disordered" evidence="10">
    <location>
        <begin position="810"/>
        <end position="840"/>
    </location>
</feature>
<evidence type="ECO:0000256" key="8">
    <source>
        <dbReference type="PROSITE-ProRule" id="PRU01384"/>
    </source>
</evidence>
<feature type="site" description="Interaction with DNA" evidence="7">
    <location>
        <position position="78"/>
    </location>
</feature>
<sequence>MSDNKIEELTLEQLMGERFGRYSKSIIQERALPDIRDGLKPVQRRILFAMNKDGNTYDKGFRKSAKSVGNVMGNFHPHGDSSIYEALVRLSQDWKLLEPLIEMHGNNGSMDGDPPAAMRYTEARLSKIAGLMLRDINKDTVEMTLNFDDTEKEPTVLPARIPNLFVNGATGISAGYATEIPPHNLRELIKALIFLMQHPDASLDDLMQYVPGPDFPTGGIIQGTDGIRKAYETGRGRVILRAKTTIDELRGGRRQITVTEIPYEVNKAQLVKRINDLRLNKKVEGIAEARDETDRSGLRLAIELKRNADAKGILNYLLKNTDLQINYNFNMVAIDDQRPMRIGLKHYLESYLAFQQEIITRRTRFDLNKAKTRLHIVEGLIKALSILDQVIKTIRSSKNRKDATNNLVAEYQFTQPQAEAIVALQLYRLTNTDVTDLQDEQKRLNDAIAEYEKILNDKNELNRVLVRELKTIDKAFGSDRRTQIEKHVQKLTVDTKVTVPDEEVVVLVSHAGYIKRSSLRSFNASSLDDNGLREDDYPLLIQSASTLSHLFMFTNLGHVIYRPIHELADTKWKETGEHISQSIGLADNEQIISALILDHLDVPGTVIISTSDGQVKQTTISDLNPGTRYKSRASVFMKLKNDQAQVLNVQYYEPKDENTSLTAISKQGYGLRFDVAEVPVQGTRTAGVRAINLKDDDELTNLVLTNDQDNLAIITQRGAFKEMAASELELGRRARRGVLVLHKLKKNPHEVVDFIAYSPEFHGALEVITNRPEFQDILVDDHHLGTIKSNGTFVIDTDTQGVPVTLRKKITAVDDKETDPNESTEDTPQHGSKRETLDIN</sequence>
<feature type="site" description="Interaction with DNA" evidence="7">
    <location>
        <position position="76"/>
    </location>
</feature>
<keyword evidence="6 7" id="KW-0413">Isomerase</keyword>
<keyword evidence="13" id="KW-1185">Reference proteome</keyword>
<evidence type="ECO:0000256" key="9">
    <source>
        <dbReference type="SAM" id="Coils"/>
    </source>
</evidence>
<dbReference type="InterPro" id="IPR013757">
    <property type="entry name" value="Topo_IIA_A_a_sf"/>
</dbReference>
<dbReference type="CDD" id="cd00187">
    <property type="entry name" value="TOP4c"/>
    <property type="match status" value="1"/>
</dbReference>
<name>A0ABS2GY51_9LACO</name>
<evidence type="ECO:0000313" key="12">
    <source>
        <dbReference type="EMBL" id="MBM6940806.1"/>
    </source>
</evidence>
<dbReference type="Gene3D" id="3.30.1360.40">
    <property type="match status" value="1"/>
</dbReference>
<evidence type="ECO:0000259" key="11">
    <source>
        <dbReference type="PROSITE" id="PS52040"/>
    </source>
</evidence>
<dbReference type="InterPro" id="IPR006691">
    <property type="entry name" value="GyrA/parC_rep"/>
</dbReference>
<dbReference type="PANTHER" id="PTHR43493">
    <property type="entry name" value="DNA GYRASE/TOPOISOMERASE SUBUNIT A"/>
    <property type="match status" value="1"/>
</dbReference>
<accession>A0ABS2GY51</accession>
<comment type="similarity">
    <text evidence="7">Belongs to the type II topoisomerase GyrA/ParC subunit family. ParC type 2 subfamily.</text>
</comment>
<keyword evidence="9" id="KW-0175">Coiled coil</keyword>
<comment type="caution">
    <text evidence="12">The sequence shown here is derived from an EMBL/GenBank/DDBJ whole genome shotgun (WGS) entry which is preliminary data.</text>
</comment>
<dbReference type="Gene3D" id="2.120.10.90">
    <property type="entry name" value="DNA gyrase/topoisomerase IV, subunit A, C-terminal"/>
    <property type="match status" value="1"/>
</dbReference>
<dbReference type="SMART" id="SM00434">
    <property type="entry name" value="TOP4c"/>
    <property type="match status" value="1"/>
</dbReference>
<dbReference type="SUPFAM" id="SSF56719">
    <property type="entry name" value="Type II DNA topoisomerase"/>
    <property type="match status" value="1"/>
</dbReference>
<evidence type="ECO:0000256" key="10">
    <source>
        <dbReference type="SAM" id="MobiDB-lite"/>
    </source>
</evidence>
<proteinExistence type="inferred from homology"/>
<feature type="active site" description="O-(5'-phospho-DNA)-tyrosine intermediate" evidence="7 8">
    <location>
        <position position="120"/>
    </location>
</feature>
<dbReference type="Proteomes" id="UP000785625">
    <property type="component" value="Unassembled WGS sequence"/>
</dbReference>
<dbReference type="InterPro" id="IPR002205">
    <property type="entry name" value="Topo_IIA_dom_A"/>
</dbReference>
<dbReference type="PROSITE" id="PS52040">
    <property type="entry name" value="TOPO_IIA"/>
    <property type="match status" value="1"/>
</dbReference>
<evidence type="ECO:0000256" key="3">
    <source>
        <dbReference type="ARBA" id="ARBA00023029"/>
    </source>
</evidence>
<dbReference type="EMBL" id="JACJKU010000038">
    <property type="protein sequence ID" value="MBM6940806.1"/>
    <property type="molecule type" value="Genomic_DNA"/>
</dbReference>
<keyword evidence="5 7" id="KW-0472">Membrane</keyword>
<evidence type="ECO:0000256" key="5">
    <source>
        <dbReference type="ARBA" id="ARBA00023136"/>
    </source>
</evidence>
<gene>
    <name evidence="7 12" type="primary">parC</name>
    <name evidence="12" type="ORF">H5975_04795</name>
</gene>
<keyword evidence="4 7" id="KW-0238">DNA-binding</keyword>
<evidence type="ECO:0000256" key="1">
    <source>
        <dbReference type="ARBA" id="ARBA00000185"/>
    </source>
</evidence>
<dbReference type="NCBIfam" id="TIGR01061">
    <property type="entry name" value="parC_Gpos"/>
    <property type="match status" value="1"/>
</dbReference>
<evidence type="ECO:0000256" key="6">
    <source>
        <dbReference type="ARBA" id="ARBA00023235"/>
    </source>
</evidence>
<protein>
    <recommendedName>
        <fullName evidence="7">DNA topoisomerase 4 subunit A</fullName>
        <ecNumber evidence="7">5.6.2.2</ecNumber>
    </recommendedName>
    <alternativeName>
        <fullName evidence="7">Topoisomerase IV subunit A</fullName>
    </alternativeName>
</protein>
<feature type="coiled-coil region" evidence="9">
    <location>
        <begin position="434"/>
        <end position="464"/>
    </location>
</feature>
<dbReference type="InterPro" id="IPR035516">
    <property type="entry name" value="Gyrase/topoIV_suA_C"/>
</dbReference>
<dbReference type="InterPro" id="IPR005741">
    <property type="entry name" value="TopoIV_A_Gpos"/>
</dbReference>
<keyword evidence="3 7" id="KW-0799">Topoisomerase</keyword>
<reference evidence="12 13" key="1">
    <citation type="journal article" date="2021" name="Sci. Rep.">
        <title>The distribution of antibiotic resistance genes in chicken gut microbiota commensals.</title>
        <authorList>
            <person name="Juricova H."/>
            <person name="Matiasovicova J."/>
            <person name="Kubasova T."/>
            <person name="Cejkova D."/>
            <person name="Rychlik I."/>
        </authorList>
    </citation>
    <scope>NUCLEOTIDE SEQUENCE [LARGE SCALE GENOMIC DNA]</scope>
    <source>
        <strain evidence="12 13">An574</strain>
    </source>
</reference>
<comment type="catalytic activity">
    <reaction evidence="1 7 8">
        <text>ATP-dependent breakage, passage and rejoining of double-stranded DNA.</text>
        <dbReference type="EC" id="5.6.2.2"/>
    </reaction>
</comment>
<organism evidence="12 13">
    <name type="scientific">Limosilactobacillus coleohominis</name>
    <dbReference type="NCBI Taxonomy" id="181675"/>
    <lineage>
        <taxon>Bacteria</taxon>
        <taxon>Bacillati</taxon>
        <taxon>Bacillota</taxon>
        <taxon>Bacilli</taxon>
        <taxon>Lactobacillales</taxon>
        <taxon>Lactobacillaceae</taxon>
        <taxon>Limosilactobacillus</taxon>
    </lineage>
</organism>
<feature type="site" description="Transition state stabilizer" evidence="7">
    <location>
        <position position="119"/>
    </location>
</feature>
<feature type="site" description="Interaction with DNA" evidence="7">
    <location>
        <position position="40"/>
    </location>
</feature>
<dbReference type="Gene3D" id="3.90.199.10">
    <property type="entry name" value="Topoisomerase II, domain 5"/>
    <property type="match status" value="1"/>
</dbReference>
<comment type="subunit">
    <text evidence="7">Heterotetramer composed of ParC and ParE.</text>
</comment>
<evidence type="ECO:0000256" key="4">
    <source>
        <dbReference type="ARBA" id="ARBA00023125"/>
    </source>
</evidence>
<dbReference type="SUPFAM" id="SSF101904">
    <property type="entry name" value="GyrA/ParC C-terminal domain-like"/>
    <property type="match status" value="1"/>
</dbReference>
<dbReference type="InterPro" id="IPR050220">
    <property type="entry name" value="Type_II_DNA_Topoisomerases"/>
</dbReference>
<evidence type="ECO:0000313" key="13">
    <source>
        <dbReference type="Proteomes" id="UP000785625"/>
    </source>
</evidence>
<feature type="site" description="Interaction with DNA" evidence="7">
    <location>
        <position position="89"/>
    </location>
</feature>
<evidence type="ECO:0000256" key="7">
    <source>
        <dbReference type="HAMAP-Rule" id="MF_00937"/>
    </source>
</evidence>
<dbReference type="Pfam" id="PF03989">
    <property type="entry name" value="DNA_gyraseA_C"/>
    <property type="match status" value="5"/>
</dbReference>
<dbReference type="HAMAP" id="MF_00937">
    <property type="entry name" value="ParC_type2"/>
    <property type="match status" value="1"/>
</dbReference>
<comment type="function">
    <text evidence="7">Topoisomerase IV is essential for chromosome segregation. It relaxes supercoiled DNA. Performs the decatenation events required during the replication of a circular DNA molecule.</text>
</comment>
<dbReference type="Gene3D" id="1.10.268.10">
    <property type="entry name" value="Topoisomerase, domain 3"/>
    <property type="match status" value="1"/>
</dbReference>
<dbReference type="RefSeq" id="WP_204785109.1">
    <property type="nucleotide sequence ID" value="NZ_JACJKU010000038.1"/>
</dbReference>
<dbReference type="NCBIfam" id="NF004044">
    <property type="entry name" value="PRK05561.1"/>
    <property type="match status" value="1"/>
</dbReference>
<keyword evidence="2 7" id="KW-1003">Cell membrane</keyword>